<dbReference type="InterPro" id="IPR029058">
    <property type="entry name" value="AB_hydrolase_fold"/>
</dbReference>
<evidence type="ECO:0000313" key="4">
    <source>
        <dbReference type="EMBL" id="WXB15046.1"/>
    </source>
</evidence>
<protein>
    <submittedName>
        <fullName evidence="4">Alpha/beta fold hydrolase</fullName>
    </submittedName>
</protein>
<dbReference type="InterPro" id="IPR020802">
    <property type="entry name" value="TesA-like"/>
</dbReference>
<dbReference type="Proteomes" id="UP001370348">
    <property type="component" value="Chromosome"/>
</dbReference>
<evidence type="ECO:0000313" key="5">
    <source>
        <dbReference type="Proteomes" id="UP001370348"/>
    </source>
</evidence>
<dbReference type="Gene3D" id="3.40.50.1820">
    <property type="entry name" value="alpha/beta hydrolase"/>
    <property type="match status" value="1"/>
</dbReference>
<dbReference type="PANTHER" id="PTHR11487:SF0">
    <property type="entry name" value="S-ACYL FATTY ACID SYNTHASE THIOESTERASE, MEDIUM CHAIN"/>
    <property type="match status" value="1"/>
</dbReference>
<sequence>MAADHSIVSFGSAGPPDLRLFCFPYAGGSSVAFKGWRDALHRVDVCAIELPGRGRLFGHAALRNLGAVIDYAAEAIERLCDIPFVLYGHSMGAVTALEVGFELARRGKRPRGLVATGSAPPHLPIRRERPLHALSRDELLEALRELETLPEALLRRPDVLDAFLPTIRADMESRETWVSAVRDIKVPITAFGGKDDSHVTADELCAWGRYTSARFSVMQLEGGHFFIKSNQDAFLPLLQDALIRCLSQ</sequence>
<comment type="similarity">
    <text evidence="1">Belongs to the thioesterase family.</text>
</comment>
<dbReference type="Pfam" id="PF00975">
    <property type="entry name" value="Thioesterase"/>
    <property type="match status" value="1"/>
</dbReference>
<dbReference type="PANTHER" id="PTHR11487">
    <property type="entry name" value="THIOESTERASE"/>
    <property type="match status" value="1"/>
</dbReference>
<keyword evidence="5" id="KW-1185">Reference proteome</keyword>
<feature type="domain" description="Thioesterase TesA-like" evidence="3">
    <location>
        <begin position="21"/>
        <end position="208"/>
    </location>
</feature>
<dbReference type="GO" id="GO:0016787">
    <property type="term" value="F:hydrolase activity"/>
    <property type="evidence" value="ECO:0007669"/>
    <property type="project" value="UniProtKB-KW"/>
</dbReference>
<name>A0ABZ2LZ51_9BACT</name>
<evidence type="ECO:0000259" key="3">
    <source>
        <dbReference type="SMART" id="SM00824"/>
    </source>
</evidence>
<dbReference type="SMART" id="SM00824">
    <property type="entry name" value="PKS_TE"/>
    <property type="match status" value="1"/>
</dbReference>
<dbReference type="RefSeq" id="WP_394824670.1">
    <property type="nucleotide sequence ID" value="NZ_CP089984.1"/>
</dbReference>
<reference evidence="4 5" key="1">
    <citation type="submission" date="2021-12" db="EMBL/GenBank/DDBJ databases">
        <title>Discovery of the Pendulisporaceae a myxobacterial family with distinct sporulation behavior and unique specialized metabolism.</title>
        <authorList>
            <person name="Garcia R."/>
            <person name="Popoff A."/>
            <person name="Bader C.D."/>
            <person name="Loehr J."/>
            <person name="Walesch S."/>
            <person name="Walt C."/>
            <person name="Boldt J."/>
            <person name="Bunk B."/>
            <person name="Haeckl F.J.F.P.J."/>
            <person name="Gunesch A.P."/>
            <person name="Birkelbach J."/>
            <person name="Nuebel U."/>
            <person name="Pietschmann T."/>
            <person name="Bach T."/>
            <person name="Mueller R."/>
        </authorList>
    </citation>
    <scope>NUCLEOTIDE SEQUENCE [LARGE SCALE GENOMIC DNA]</scope>
    <source>
        <strain evidence="4 5">MSr11954</strain>
    </source>
</reference>
<dbReference type="InterPro" id="IPR001031">
    <property type="entry name" value="Thioesterase"/>
</dbReference>
<evidence type="ECO:0000256" key="1">
    <source>
        <dbReference type="ARBA" id="ARBA00007169"/>
    </source>
</evidence>
<dbReference type="EMBL" id="CP089984">
    <property type="protein sequence ID" value="WXB15046.1"/>
    <property type="molecule type" value="Genomic_DNA"/>
</dbReference>
<accession>A0ABZ2LZ51</accession>
<dbReference type="InterPro" id="IPR012223">
    <property type="entry name" value="TEII"/>
</dbReference>
<gene>
    <name evidence="4" type="ORF">LZC94_45410</name>
</gene>
<dbReference type="SUPFAM" id="SSF53474">
    <property type="entry name" value="alpha/beta-Hydrolases"/>
    <property type="match status" value="1"/>
</dbReference>
<evidence type="ECO:0000256" key="2">
    <source>
        <dbReference type="ARBA" id="ARBA00022801"/>
    </source>
</evidence>
<keyword evidence="2 4" id="KW-0378">Hydrolase</keyword>
<proteinExistence type="inferred from homology"/>
<organism evidence="4 5">
    <name type="scientific">Pendulispora albinea</name>
    <dbReference type="NCBI Taxonomy" id="2741071"/>
    <lineage>
        <taxon>Bacteria</taxon>
        <taxon>Pseudomonadati</taxon>
        <taxon>Myxococcota</taxon>
        <taxon>Myxococcia</taxon>
        <taxon>Myxococcales</taxon>
        <taxon>Sorangiineae</taxon>
        <taxon>Pendulisporaceae</taxon>
        <taxon>Pendulispora</taxon>
    </lineage>
</organism>